<dbReference type="PANTHER" id="PTHR32071">
    <property type="entry name" value="TRANSCRIPTIONAL REGULATORY PROTEIN"/>
    <property type="match status" value="1"/>
</dbReference>
<dbReference type="Proteomes" id="UP000182152">
    <property type="component" value="Unassembled WGS sequence"/>
</dbReference>
<dbReference type="InterPro" id="IPR025662">
    <property type="entry name" value="Sigma_54_int_dom_ATP-bd_1"/>
</dbReference>
<dbReference type="PROSITE" id="PS50045">
    <property type="entry name" value="SIGMA54_INTERACT_4"/>
    <property type="match status" value="1"/>
</dbReference>
<dbReference type="PANTHER" id="PTHR32071:SF38">
    <property type="entry name" value="PSP OPERON TRANSCRIPTIONAL ACTIVATOR"/>
    <property type="match status" value="1"/>
</dbReference>
<feature type="domain" description="Sigma-54 factor interaction" evidence="3">
    <location>
        <begin position="5"/>
        <end position="230"/>
    </location>
</feature>
<sequence>MFSLVIGHDASLKEGIEQIKTVLVYPEAGLPVLLTGESGTGKSFLVNMIYRYCLAYDLFPENVPFVTINCAQYANNSELLTSNLFGHVQGAYTGATQDKIGAFEAADGGMLFLDEVHRLSPEGQEKLFTYLDQEIIYRMGDTNQIKKVNVRLFFATTEEVTIPTFLRRIPFKIDFLSLKARSKEERLELIYAFFLNEQRTIKRPIKVSGQVLSLLANQNFLGNIGELKIV</sequence>
<keyword evidence="5" id="KW-1185">Reference proteome</keyword>
<keyword evidence="1" id="KW-0547">Nucleotide-binding</keyword>
<dbReference type="InterPro" id="IPR027417">
    <property type="entry name" value="P-loop_NTPase"/>
</dbReference>
<evidence type="ECO:0000313" key="4">
    <source>
        <dbReference type="EMBL" id="OJG80271.1"/>
    </source>
</evidence>
<proteinExistence type="predicted"/>
<dbReference type="EMBL" id="JXLB01000015">
    <property type="protein sequence ID" value="OJG80271.1"/>
    <property type="molecule type" value="Genomic_DNA"/>
</dbReference>
<dbReference type="STRING" id="150033.RV14_GL000640"/>
<dbReference type="InterPro" id="IPR003593">
    <property type="entry name" value="AAA+_ATPase"/>
</dbReference>
<dbReference type="InterPro" id="IPR025943">
    <property type="entry name" value="Sigma_54_int_dom_ATP-bd_2"/>
</dbReference>
<dbReference type="AlphaFoldDB" id="A0A1L8WGX3"/>
<dbReference type="PROSITE" id="PS00676">
    <property type="entry name" value="SIGMA54_INTERACT_2"/>
    <property type="match status" value="1"/>
</dbReference>
<dbReference type="Gene3D" id="3.40.50.300">
    <property type="entry name" value="P-loop containing nucleotide triphosphate hydrolases"/>
    <property type="match status" value="1"/>
</dbReference>
<accession>A0A1L8WGX3</accession>
<evidence type="ECO:0000259" key="3">
    <source>
        <dbReference type="PROSITE" id="PS50045"/>
    </source>
</evidence>
<dbReference type="PROSITE" id="PS00675">
    <property type="entry name" value="SIGMA54_INTERACT_1"/>
    <property type="match status" value="1"/>
</dbReference>
<name>A0A1L8WGX3_9ENTE</name>
<reference evidence="4 5" key="1">
    <citation type="submission" date="2014-12" db="EMBL/GenBank/DDBJ databases">
        <title>Draft genome sequences of 29 type strains of Enterococci.</title>
        <authorList>
            <person name="Zhong Z."/>
            <person name="Sun Z."/>
            <person name="Liu W."/>
            <person name="Zhang W."/>
            <person name="Zhang H."/>
        </authorList>
    </citation>
    <scope>NUCLEOTIDE SEQUENCE [LARGE SCALE GENOMIC DNA]</scope>
    <source>
        <strain evidence="4 5">DSM 15687</strain>
    </source>
</reference>
<evidence type="ECO:0000256" key="2">
    <source>
        <dbReference type="ARBA" id="ARBA00022840"/>
    </source>
</evidence>
<dbReference type="GO" id="GO:0006355">
    <property type="term" value="P:regulation of DNA-templated transcription"/>
    <property type="evidence" value="ECO:0007669"/>
    <property type="project" value="InterPro"/>
</dbReference>
<organism evidence="4 5">
    <name type="scientific">Enterococcus ratti</name>
    <dbReference type="NCBI Taxonomy" id="150033"/>
    <lineage>
        <taxon>Bacteria</taxon>
        <taxon>Bacillati</taxon>
        <taxon>Bacillota</taxon>
        <taxon>Bacilli</taxon>
        <taxon>Lactobacillales</taxon>
        <taxon>Enterococcaceae</taxon>
        <taxon>Enterococcus</taxon>
    </lineage>
</organism>
<evidence type="ECO:0000313" key="5">
    <source>
        <dbReference type="Proteomes" id="UP000182152"/>
    </source>
</evidence>
<evidence type="ECO:0000256" key="1">
    <source>
        <dbReference type="ARBA" id="ARBA00022741"/>
    </source>
</evidence>
<dbReference type="SUPFAM" id="SSF52540">
    <property type="entry name" value="P-loop containing nucleoside triphosphate hydrolases"/>
    <property type="match status" value="1"/>
</dbReference>
<dbReference type="GO" id="GO:0005524">
    <property type="term" value="F:ATP binding"/>
    <property type="evidence" value="ECO:0007669"/>
    <property type="project" value="UniProtKB-KW"/>
</dbReference>
<protein>
    <recommendedName>
        <fullName evidence="3">Sigma-54 factor interaction domain-containing protein</fullName>
    </recommendedName>
</protein>
<dbReference type="InterPro" id="IPR002078">
    <property type="entry name" value="Sigma_54_int"/>
</dbReference>
<gene>
    <name evidence="4" type="ORF">RV14_GL000640</name>
</gene>
<dbReference type="SMART" id="SM00382">
    <property type="entry name" value="AAA"/>
    <property type="match status" value="1"/>
</dbReference>
<keyword evidence="2" id="KW-0067">ATP-binding</keyword>
<dbReference type="Pfam" id="PF00158">
    <property type="entry name" value="Sigma54_activat"/>
    <property type="match status" value="1"/>
</dbReference>
<dbReference type="CDD" id="cd00009">
    <property type="entry name" value="AAA"/>
    <property type="match status" value="1"/>
</dbReference>
<comment type="caution">
    <text evidence="4">The sequence shown here is derived from an EMBL/GenBank/DDBJ whole genome shotgun (WGS) entry which is preliminary data.</text>
</comment>